<gene>
    <name evidence="5" type="primary">psdht_1</name>
    <name evidence="5" type="ORF">NCTC12961_00013</name>
</gene>
<dbReference type="AlphaFoldDB" id="A0A2X4TPA6"/>
<dbReference type="GO" id="GO:0003941">
    <property type="term" value="F:L-serine ammonia-lyase activity"/>
    <property type="evidence" value="ECO:0007669"/>
    <property type="project" value="TreeGrafter"/>
</dbReference>
<evidence type="ECO:0000313" key="6">
    <source>
        <dbReference type="Proteomes" id="UP000248897"/>
    </source>
</evidence>
<dbReference type="Pfam" id="PF00291">
    <property type="entry name" value="PALP"/>
    <property type="match status" value="1"/>
</dbReference>
<keyword evidence="3 5" id="KW-0456">Lyase</keyword>
<reference evidence="5 6" key="1">
    <citation type="submission" date="2018-06" db="EMBL/GenBank/DDBJ databases">
        <authorList>
            <consortium name="Pathogen Informatics"/>
            <person name="Doyle S."/>
        </authorList>
    </citation>
    <scope>NUCLEOTIDE SEQUENCE [LARGE SCALE GENOMIC DNA]</scope>
    <source>
        <strain evidence="5 6">NCTC12961</strain>
    </source>
</reference>
<dbReference type="PANTHER" id="PTHR48078">
    <property type="entry name" value="THREONINE DEHYDRATASE, MITOCHONDRIAL-RELATED"/>
    <property type="match status" value="1"/>
</dbReference>
<evidence type="ECO:0000256" key="3">
    <source>
        <dbReference type="ARBA" id="ARBA00023239"/>
    </source>
</evidence>
<evidence type="ECO:0000259" key="4">
    <source>
        <dbReference type="Pfam" id="PF00291"/>
    </source>
</evidence>
<dbReference type="Proteomes" id="UP000248897">
    <property type="component" value="Chromosome 1"/>
</dbReference>
<dbReference type="PANTHER" id="PTHR48078:SF6">
    <property type="entry name" value="L-THREONINE DEHYDRATASE CATABOLIC TDCB"/>
    <property type="match status" value="1"/>
</dbReference>
<organism evidence="5 6">
    <name type="scientific">Serratia plymuthica</name>
    <dbReference type="NCBI Taxonomy" id="82996"/>
    <lineage>
        <taxon>Bacteria</taxon>
        <taxon>Pseudomonadati</taxon>
        <taxon>Pseudomonadota</taxon>
        <taxon>Gammaproteobacteria</taxon>
        <taxon>Enterobacterales</taxon>
        <taxon>Yersiniaceae</taxon>
        <taxon>Serratia</taxon>
    </lineage>
</organism>
<dbReference type="SUPFAM" id="SSF53686">
    <property type="entry name" value="Tryptophan synthase beta subunit-like PLP-dependent enzymes"/>
    <property type="match status" value="1"/>
</dbReference>
<keyword evidence="2" id="KW-0663">Pyridoxal phosphate</keyword>
<dbReference type="EMBL" id="LS483469">
    <property type="protein sequence ID" value="SQI28991.1"/>
    <property type="molecule type" value="Genomic_DNA"/>
</dbReference>
<dbReference type="InterPro" id="IPR001926">
    <property type="entry name" value="TrpB-like_PALP"/>
</dbReference>
<dbReference type="EC" id="4.2.1.-" evidence="5"/>
<evidence type="ECO:0000313" key="5">
    <source>
        <dbReference type="EMBL" id="SQI28991.1"/>
    </source>
</evidence>
<name>A0A2X4TPA6_SERPL</name>
<dbReference type="GO" id="GO:0006567">
    <property type="term" value="P:L-threonine catabolic process"/>
    <property type="evidence" value="ECO:0007669"/>
    <property type="project" value="TreeGrafter"/>
</dbReference>
<evidence type="ECO:0000256" key="2">
    <source>
        <dbReference type="ARBA" id="ARBA00022898"/>
    </source>
</evidence>
<dbReference type="GO" id="GO:0006565">
    <property type="term" value="P:L-serine catabolic process"/>
    <property type="evidence" value="ECO:0007669"/>
    <property type="project" value="TreeGrafter"/>
</dbReference>
<dbReference type="InterPro" id="IPR050147">
    <property type="entry name" value="Ser/Thr_Dehydratase"/>
</dbReference>
<evidence type="ECO:0000256" key="1">
    <source>
        <dbReference type="ARBA" id="ARBA00001933"/>
    </source>
</evidence>
<comment type="cofactor">
    <cofactor evidence="1">
        <name>pyridoxal 5'-phosphate</name>
        <dbReference type="ChEBI" id="CHEBI:597326"/>
    </cofactor>
</comment>
<dbReference type="Gene3D" id="3.40.50.1100">
    <property type="match status" value="1"/>
</dbReference>
<protein>
    <submittedName>
        <fullName evidence="5">Phenylserine dehydratase</fullName>
        <ecNumber evidence="5">4.2.1.-</ecNumber>
    </submittedName>
</protein>
<accession>A0A2X4TPA6</accession>
<feature type="domain" description="Tryptophan synthase beta chain-like PALP" evidence="4">
    <location>
        <begin position="2"/>
        <end position="93"/>
    </location>
</feature>
<dbReference type="GO" id="GO:0009097">
    <property type="term" value="P:isoleucine biosynthetic process"/>
    <property type="evidence" value="ECO:0007669"/>
    <property type="project" value="TreeGrafter"/>
</dbReference>
<dbReference type="GO" id="GO:0004794">
    <property type="term" value="F:threonine deaminase activity"/>
    <property type="evidence" value="ECO:0007669"/>
    <property type="project" value="TreeGrafter"/>
</dbReference>
<dbReference type="InterPro" id="IPR036052">
    <property type="entry name" value="TrpB-like_PALP_sf"/>
</dbReference>
<proteinExistence type="predicted"/>
<sequence length="121" mass="12891">MELVEQQPDLDAVIVAVGGGGYISGIGTVLQQLSPKTQLIACWPENATSMYSALEAGHIFPVEEQETLSDGTAGGVEPNAITFPLCQQLIDRKFWSVKRKSNGRCARLPPAIAGLLKARPG</sequence>